<organism evidence="2">
    <name type="scientific">Brassica cretica</name>
    <name type="common">Mustard</name>
    <dbReference type="NCBI Taxonomy" id="69181"/>
    <lineage>
        <taxon>Eukaryota</taxon>
        <taxon>Viridiplantae</taxon>
        <taxon>Streptophyta</taxon>
        <taxon>Embryophyta</taxon>
        <taxon>Tracheophyta</taxon>
        <taxon>Spermatophyta</taxon>
        <taxon>Magnoliopsida</taxon>
        <taxon>eudicotyledons</taxon>
        <taxon>Gunneridae</taxon>
        <taxon>Pentapetalae</taxon>
        <taxon>rosids</taxon>
        <taxon>malvids</taxon>
        <taxon>Brassicales</taxon>
        <taxon>Brassicaceae</taxon>
        <taxon>Brassiceae</taxon>
        <taxon>Brassica</taxon>
    </lineage>
</organism>
<protein>
    <submittedName>
        <fullName evidence="2">Uncharacterized protein</fullName>
    </submittedName>
</protein>
<sequence>MSSSSNVQRDGDVKMSDAASVSPSVLPPTGENSSALTTAGAVPAHIAEFLSFQSEMARCGAEETANPTHGVSPRPVVPVEALTPEVLPVCDTVPVGGVIAMEVSEPERPSANPNAAKRKRCTEAGVLPTKASGSGLSSRHRAKFISLIDGAIGECGFEVKRVGKELEESREKFSQLEGKLKVIEDFHSLEEARFESRIGELERDLGKTASSFLKAKQAKASKSSELRRLKRKVKSGEGSMVCVIGEAKEAMRAEFQIRLSRIADSLDSLAAVHVRNFSLAGVKGGVGESYSGIEFLQTPGRTPGSESPLGGTPVPRYEVFRVRSQGPPPSPGKRKTSDKQNLPFSEYGRV</sequence>
<evidence type="ECO:0000256" key="1">
    <source>
        <dbReference type="SAM" id="MobiDB-lite"/>
    </source>
</evidence>
<reference evidence="2" key="1">
    <citation type="submission" date="2019-12" db="EMBL/GenBank/DDBJ databases">
        <title>Genome sequencing and annotation of Brassica cretica.</title>
        <authorList>
            <person name="Studholme D.J."/>
            <person name="Sarris P.F."/>
        </authorList>
    </citation>
    <scope>NUCLEOTIDE SEQUENCE</scope>
    <source>
        <strain evidence="2">PFS-102/07</strain>
        <tissue evidence="2">Leaf</tissue>
    </source>
</reference>
<evidence type="ECO:0000313" key="2">
    <source>
        <dbReference type="EMBL" id="KAF2570811.1"/>
    </source>
</evidence>
<feature type="region of interest" description="Disordered" evidence="1">
    <location>
        <begin position="297"/>
        <end position="350"/>
    </location>
</feature>
<proteinExistence type="predicted"/>
<gene>
    <name evidence="2" type="ORF">F2Q70_00003843</name>
</gene>
<dbReference type="AlphaFoldDB" id="A0A8S9ILU4"/>
<name>A0A8S9ILU4_BRACR</name>
<feature type="region of interest" description="Disordered" evidence="1">
    <location>
        <begin position="1"/>
        <end position="36"/>
    </location>
</feature>
<comment type="caution">
    <text evidence="2">The sequence shown here is derived from an EMBL/GenBank/DDBJ whole genome shotgun (WGS) entry which is preliminary data.</text>
</comment>
<accession>A0A8S9ILU4</accession>
<dbReference type="EMBL" id="QGKY02001015">
    <property type="protein sequence ID" value="KAF2570811.1"/>
    <property type="molecule type" value="Genomic_DNA"/>
</dbReference>